<dbReference type="Ensembl" id="ENSCLMT00005027397.1">
    <property type="protein sequence ID" value="ENSCLMP00005026240.1"/>
    <property type="gene ID" value="ENSCLMG00005012814.1"/>
</dbReference>
<dbReference type="Pfam" id="PF09808">
    <property type="entry name" value="SNAPC1"/>
    <property type="match status" value="1"/>
</dbReference>
<dbReference type="GO" id="GO:0019185">
    <property type="term" value="C:snRNA-activating protein complex"/>
    <property type="evidence" value="ECO:0007669"/>
    <property type="project" value="TreeGrafter"/>
</dbReference>
<name>A0A8C2ZEY9_CYCLU</name>
<protein>
    <recommendedName>
        <fullName evidence="5">snRNA-activating protein complex subunit 1</fullName>
    </recommendedName>
</protein>
<dbReference type="Proteomes" id="UP000694565">
    <property type="component" value="Unplaced"/>
</dbReference>
<keyword evidence="1" id="KW-0175">Coiled coil</keyword>
<gene>
    <name evidence="3" type="primary">LOC117737242</name>
</gene>
<dbReference type="AlphaFoldDB" id="A0A8C2ZEY9"/>
<feature type="region of interest" description="Disordered" evidence="2">
    <location>
        <begin position="269"/>
        <end position="295"/>
    </location>
</feature>
<feature type="compositionally biased region" description="Low complexity" evidence="2">
    <location>
        <begin position="282"/>
        <end position="295"/>
    </location>
</feature>
<evidence type="ECO:0008006" key="5">
    <source>
        <dbReference type="Google" id="ProtNLM"/>
    </source>
</evidence>
<dbReference type="PANTHER" id="PTHR15131:SF3">
    <property type="entry name" value="SNRNA-ACTIVATING PROTEIN COMPLEX SUBUNIT 1"/>
    <property type="match status" value="1"/>
</dbReference>
<dbReference type="InterPro" id="IPR019188">
    <property type="entry name" value="SNAPC1"/>
</dbReference>
<evidence type="ECO:0000313" key="3">
    <source>
        <dbReference type="Ensembl" id="ENSCLMP00005026240.1"/>
    </source>
</evidence>
<feature type="region of interest" description="Disordered" evidence="2">
    <location>
        <begin position="334"/>
        <end position="355"/>
    </location>
</feature>
<dbReference type="GO" id="GO:0042796">
    <property type="term" value="P:snRNA transcription by RNA polymerase III"/>
    <property type="evidence" value="ECO:0007669"/>
    <property type="project" value="TreeGrafter"/>
</dbReference>
<evidence type="ECO:0000256" key="1">
    <source>
        <dbReference type="SAM" id="Coils"/>
    </source>
</evidence>
<organism evidence="3 4">
    <name type="scientific">Cyclopterus lumpus</name>
    <name type="common">Lumpsucker</name>
    <dbReference type="NCBI Taxonomy" id="8103"/>
    <lineage>
        <taxon>Eukaryota</taxon>
        <taxon>Metazoa</taxon>
        <taxon>Chordata</taxon>
        <taxon>Craniata</taxon>
        <taxon>Vertebrata</taxon>
        <taxon>Euteleostomi</taxon>
        <taxon>Actinopterygii</taxon>
        <taxon>Neopterygii</taxon>
        <taxon>Teleostei</taxon>
        <taxon>Neoteleostei</taxon>
        <taxon>Acanthomorphata</taxon>
        <taxon>Eupercaria</taxon>
        <taxon>Perciformes</taxon>
        <taxon>Cottioidei</taxon>
        <taxon>Cottales</taxon>
        <taxon>Cyclopteridae</taxon>
        <taxon>Cyclopterus</taxon>
    </lineage>
</organism>
<dbReference type="GeneTree" id="ENSGT00390000018691"/>
<dbReference type="PANTHER" id="PTHR15131">
    <property type="entry name" value="SMALL NUCLEAR RNA ACTIVATING COMPLEX, POLYPEPTIDE 1"/>
    <property type="match status" value="1"/>
</dbReference>
<feature type="region of interest" description="Disordered" evidence="2">
    <location>
        <begin position="234"/>
        <end position="253"/>
    </location>
</feature>
<reference evidence="3" key="2">
    <citation type="submission" date="2025-09" db="UniProtKB">
        <authorList>
            <consortium name="Ensembl"/>
        </authorList>
    </citation>
    <scope>IDENTIFICATION</scope>
</reference>
<dbReference type="GO" id="GO:0043565">
    <property type="term" value="F:sequence-specific DNA binding"/>
    <property type="evidence" value="ECO:0007669"/>
    <property type="project" value="TreeGrafter"/>
</dbReference>
<reference evidence="3" key="1">
    <citation type="submission" date="2025-08" db="UniProtKB">
        <authorList>
            <consortium name="Ensembl"/>
        </authorList>
    </citation>
    <scope>IDENTIFICATION</scope>
</reference>
<evidence type="ECO:0000256" key="2">
    <source>
        <dbReference type="SAM" id="MobiDB-lite"/>
    </source>
</evidence>
<evidence type="ECO:0000313" key="4">
    <source>
        <dbReference type="Proteomes" id="UP000694565"/>
    </source>
</evidence>
<feature type="coiled-coil region" evidence="1">
    <location>
        <begin position="179"/>
        <end position="206"/>
    </location>
</feature>
<proteinExistence type="predicted"/>
<dbReference type="GO" id="GO:0042795">
    <property type="term" value="P:snRNA transcription by RNA polymerase II"/>
    <property type="evidence" value="ECO:0007669"/>
    <property type="project" value="TreeGrafter"/>
</dbReference>
<keyword evidence="4" id="KW-1185">Reference proteome</keyword>
<sequence length="355" mass="40149">KARKAAPFFFGPLTEDVEELLARFQQTDSVRFEDFSAVWREMGFSDVFRGMPSVSETKRFSRVALATAVKFFLPPYSYQIRVGGLYLMFGLYHAQLASPHQKIRLALRDWAVVQKFLRDSADSGHQDVLYVFHKLVAAKAIHYAAMSHFLSFRKQKKKTIEPVCAGFLGRTTGVLEFSSADVLEELANIQSRYEELKEATAEVSREVTVTNRDFCARLNDVASEFLAWQQRTFSQHDDEDGEEKPSEAEYSSNRARLLSSIKQKSYGNFRDASKSGVHRQAEAAAESSSSGAEQGPEVLATLHRQRPPSLRARTRKSLGVTLEERKLKAWLLSVPEEQERSPGRRSSHAAASFQR</sequence>
<accession>A0A8C2ZEY9</accession>